<evidence type="ECO:0000313" key="1">
    <source>
        <dbReference type="EMBL" id="CAD8294369.1"/>
    </source>
</evidence>
<accession>A0A7R9VGI9</accession>
<sequence length="432" mass="47812">MWMCCLPSRAQAHSARSRWQDRRRCSTRFTTRMSRAMCSRGPAAPAAAAAAGAASHLEQYAATAIQAAFRGHRVRRALREQQEAAERMARSMQAEAGLVEVWNWAAAMIQNAWRTFRDRRIYSFYRDLIQFRERGDPRELLKSINPREAQLADAASGVHVRFRLGGATFPPLVFYKIFTHISVTDIGAFCPRDYAGETRLQAADVNNKPKRAPLGGLGASGGGRLGGSGRGGVRGDDFELASELREYLKPDGTVGLRSTRGWYERVDHNGWRPIAERVLVDEDPVAATTRLKRIPFYHYSPVVRREERARKLKQRKREWMLKMYRDGIAGGGGGGVGPGGCRDGDLDDLDPLADELLQWTQHLDFEEYVSDWTSAACTLGSEAFVPELEYLRQAPPPSHDVRGAMATAGVPLEPFKGGATVAAGTLSHPSLA</sequence>
<reference evidence="1" key="1">
    <citation type="submission" date="2021-01" db="EMBL/GenBank/DDBJ databases">
        <authorList>
            <person name="Corre E."/>
            <person name="Pelletier E."/>
            <person name="Niang G."/>
            <person name="Scheremetjew M."/>
            <person name="Finn R."/>
            <person name="Kale V."/>
            <person name="Holt S."/>
            <person name="Cochrane G."/>
            <person name="Meng A."/>
            <person name="Brown T."/>
            <person name="Cohen L."/>
        </authorList>
    </citation>
    <scope>NUCLEOTIDE SEQUENCE</scope>
    <source>
        <strain evidence="1">CCMP219</strain>
    </source>
</reference>
<dbReference type="InterPro" id="IPR000048">
    <property type="entry name" value="IQ_motif_EF-hand-BS"/>
</dbReference>
<dbReference type="AlphaFoldDB" id="A0A7R9VGI9"/>
<dbReference type="Pfam" id="PF00612">
    <property type="entry name" value="IQ"/>
    <property type="match status" value="2"/>
</dbReference>
<dbReference type="PROSITE" id="PS50096">
    <property type="entry name" value="IQ"/>
    <property type="match status" value="1"/>
</dbReference>
<proteinExistence type="predicted"/>
<dbReference type="PANTHER" id="PTHR33504:SF2">
    <property type="entry name" value="PROTEIN MFI"/>
    <property type="match status" value="1"/>
</dbReference>
<dbReference type="Gene3D" id="1.20.5.190">
    <property type="match status" value="1"/>
</dbReference>
<dbReference type="PANTHER" id="PTHR33504">
    <property type="entry name" value="NADH DEHYDROGENASE (UBIQUINONE) 1 BETA SUBCOMPLEX, 4"/>
    <property type="match status" value="1"/>
</dbReference>
<dbReference type="EMBL" id="HBEC01027096">
    <property type="protein sequence ID" value="CAD8294369.1"/>
    <property type="molecule type" value="Transcribed_RNA"/>
</dbReference>
<organism evidence="1">
    <name type="scientific">Chlamydomonas euryale</name>
    <dbReference type="NCBI Taxonomy" id="1486919"/>
    <lineage>
        <taxon>Eukaryota</taxon>
        <taxon>Viridiplantae</taxon>
        <taxon>Chlorophyta</taxon>
        <taxon>core chlorophytes</taxon>
        <taxon>Chlorophyceae</taxon>
        <taxon>CS clade</taxon>
        <taxon>Chlamydomonadales</taxon>
        <taxon>Chlamydomonadaceae</taxon>
        <taxon>Chlamydomonas</taxon>
    </lineage>
</organism>
<protein>
    <submittedName>
        <fullName evidence="1">Uncharacterized protein</fullName>
    </submittedName>
</protein>
<name>A0A7R9VGI9_9CHLO</name>
<gene>
    <name evidence="1" type="ORF">CEUR00632_LOCUS12491</name>
</gene>
<dbReference type="CDD" id="cd23767">
    <property type="entry name" value="IQCD"/>
    <property type="match status" value="1"/>
</dbReference>